<dbReference type="InterPro" id="IPR011486">
    <property type="entry name" value="BBP2"/>
</dbReference>
<dbReference type="AlphaFoldDB" id="A0A344THL4"/>
<proteinExistence type="predicted"/>
<sequence length="358" mass="39737">MKKFVTVAFACVLSTPLFAQIADSTAKTTVSGYVEAYYSYDFNQPVTNDRPSFVYSHNRHNEFNVNLGFIKASYAGERVRGNLALMAGTYANANLAAEPATLRNVFEANVGVKLSKTKHVWLDAGVFASHIGFESAISKDCWTLTRSLMADNTPYYETGAKIGYTSDNGKWFLSGLVLNGWQQIRRADDNTRLALGTQITFKPTGKVTLNSSSYLGSRPDNSNRNRFFHNLYGTFQLTEKLGLIADFDYGMDQRQPNSSNYDSWASWAAIVRYQFSSKVGVAGRIENYTDKKGLVIATTTPNGFQTTGYSFNLDYAPISNAVWRIEARSLNSKDAVFEKKGKAVDTNFVLTTSLAISF</sequence>
<evidence type="ECO:0000256" key="1">
    <source>
        <dbReference type="SAM" id="SignalP"/>
    </source>
</evidence>
<dbReference type="OrthoDB" id="103154at2"/>
<dbReference type="Pfam" id="PF07642">
    <property type="entry name" value="BBP2"/>
    <property type="match status" value="1"/>
</dbReference>
<accession>A0A344THL4</accession>
<protein>
    <submittedName>
        <fullName evidence="2">Porin</fullName>
    </submittedName>
</protein>
<feature type="signal peptide" evidence="1">
    <location>
        <begin position="1"/>
        <end position="19"/>
    </location>
</feature>
<dbReference type="SUPFAM" id="SSF56935">
    <property type="entry name" value="Porins"/>
    <property type="match status" value="1"/>
</dbReference>
<name>A0A344THL4_9BACT</name>
<gene>
    <name evidence="2" type="ORF">DR864_10495</name>
</gene>
<organism evidence="2 3">
    <name type="scientific">Runella rosea</name>
    <dbReference type="NCBI Taxonomy" id="2259595"/>
    <lineage>
        <taxon>Bacteria</taxon>
        <taxon>Pseudomonadati</taxon>
        <taxon>Bacteroidota</taxon>
        <taxon>Cytophagia</taxon>
        <taxon>Cytophagales</taxon>
        <taxon>Spirosomataceae</taxon>
        <taxon>Runella</taxon>
    </lineage>
</organism>
<reference evidence="2 3" key="1">
    <citation type="submission" date="2018-07" db="EMBL/GenBank/DDBJ databases">
        <title>Genome sequencing of Runella.</title>
        <authorList>
            <person name="Baek M.-G."/>
            <person name="Yi H."/>
        </authorList>
    </citation>
    <scope>NUCLEOTIDE SEQUENCE [LARGE SCALE GENOMIC DNA]</scope>
    <source>
        <strain evidence="2 3">HYN0085</strain>
    </source>
</reference>
<dbReference type="KEGG" id="run:DR864_10495"/>
<dbReference type="EMBL" id="CP030850">
    <property type="protein sequence ID" value="AXE18135.1"/>
    <property type="molecule type" value="Genomic_DNA"/>
</dbReference>
<keyword evidence="3" id="KW-1185">Reference proteome</keyword>
<evidence type="ECO:0000313" key="2">
    <source>
        <dbReference type="EMBL" id="AXE18135.1"/>
    </source>
</evidence>
<evidence type="ECO:0000313" key="3">
    <source>
        <dbReference type="Proteomes" id="UP000251993"/>
    </source>
</evidence>
<feature type="chain" id="PRO_5017038559" evidence="1">
    <location>
        <begin position="20"/>
        <end position="358"/>
    </location>
</feature>
<dbReference type="RefSeq" id="WP_114066920.1">
    <property type="nucleotide sequence ID" value="NZ_CP030850.1"/>
</dbReference>
<keyword evidence="1" id="KW-0732">Signal</keyword>
<dbReference type="Proteomes" id="UP000251993">
    <property type="component" value="Chromosome"/>
</dbReference>